<dbReference type="Proteomes" id="UP000432089">
    <property type="component" value="Unassembled WGS sequence"/>
</dbReference>
<reference evidence="2 3" key="1">
    <citation type="submission" date="2019-09" db="EMBL/GenBank/DDBJ databases">
        <title>YIM 132180 draft genome.</title>
        <authorList>
            <person name="Zhang K."/>
        </authorList>
    </citation>
    <scope>NUCLEOTIDE SEQUENCE [LARGE SCALE GENOMIC DNA]</scope>
    <source>
        <strain evidence="2 3">YIM 132180</strain>
    </source>
</reference>
<dbReference type="GO" id="GO:0016787">
    <property type="term" value="F:hydrolase activity"/>
    <property type="evidence" value="ECO:0007669"/>
    <property type="project" value="UniProtKB-KW"/>
</dbReference>
<evidence type="ECO:0000313" key="3">
    <source>
        <dbReference type="Proteomes" id="UP000432089"/>
    </source>
</evidence>
<name>A0A7V7PSG1_9HYPH</name>
<gene>
    <name evidence="2" type="ORF">F6X38_04580</name>
</gene>
<dbReference type="RefSeq" id="WP_150968339.1">
    <property type="nucleotide sequence ID" value="NZ_VZDO01000002.1"/>
</dbReference>
<dbReference type="Gene3D" id="3.40.50.1820">
    <property type="entry name" value="alpha/beta hydrolase"/>
    <property type="match status" value="1"/>
</dbReference>
<dbReference type="Pfam" id="PF00561">
    <property type="entry name" value="Abhydrolase_1"/>
    <property type="match status" value="1"/>
</dbReference>
<dbReference type="PANTHER" id="PTHR43329">
    <property type="entry name" value="EPOXIDE HYDROLASE"/>
    <property type="match status" value="1"/>
</dbReference>
<evidence type="ECO:0000313" key="2">
    <source>
        <dbReference type="EMBL" id="KAB0682079.1"/>
    </source>
</evidence>
<dbReference type="EMBL" id="VZDO01000002">
    <property type="protein sequence ID" value="KAB0682079.1"/>
    <property type="molecule type" value="Genomic_DNA"/>
</dbReference>
<accession>A0A7V7PSG1</accession>
<sequence>MSEGVIPGFERRQLPGDGIEVDALVGGSGPPLLLLHGWPQTRMCWAAVAPALAADFTVVVPDLRGYGRSQKPEGGDGSEAYSKRAMARDQLATMRALGFDRFMIAGHDRGGRIAYRLALDHADAVTRLACLDIVPTADVWARMDAAQAMKMWHWPFLAQPDGIPERMIGADPAWFVRTILARQGGPGFAFPEASVADYVAAAADPATVHGWCEDYRAGWTADREFDEADRGGRRLAQPLLVLWGESGSLKGRNGVELWKPWAEAVDGRELPGGHFVPEEASEAVVERFRRFFGL</sequence>
<protein>
    <submittedName>
        <fullName evidence="2">Alpha/beta hydrolase</fullName>
    </submittedName>
</protein>
<dbReference type="SUPFAM" id="SSF53474">
    <property type="entry name" value="alpha/beta-Hydrolases"/>
    <property type="match status" value="1"/>
</dbReference>
<organism evidence="2 3">
    <name type="scientific">Plantimonas leprariae</name>
    <dbReference type="NCBI Taxonomy" id="2615207"/>
    <lineage>
        <taxon>Bacteria</taxon>
        <taxon>Pseudomonadati</taxon>
        <taxon>Pseudomonadota</taxon>
        <taxon>Alphaproteobacteria</taxon>
        <taxon>Hyphomicrobiales</taxon>
        <taxon>Aurantimonadaceae</taxon>
        <taxon>Plantimonas</taxon>
    </lineage>
</organism>
<dbReference type="AlphaFoldDB" id="A0A7V7PSG1"/>
<dbReference type="PRINTS" id="PR00111">
    <property type="entry name" value="ABHYDROLASE"/>
</dbReference>
<feature type="domain" description="AB hydrolase-1" evidence="1">
    <location>
        <begin position="30"/>
        <end position="279"/>
    </location>
</feature>
<keyword evidence="3" id="KW-1185">Reference proteome</keyword>
<dbReference type="InterPro" id="IPR029058">
    <property type="entry name" value="AB_hydrolase_fold"/>
</dbReference>
<proteinExistence type="predicted"/>
<comment type="caution">
    <text evidence="2">The sequence shown here is derived from an EMBL/GenBank/DDBJ whole genome shotgun (WGS) entry which is preliminary data.</text>
</comment>
<dbReference type="InterPro" id="IPR000073">
    <property type="entry name" value="AB_hydrolase_1"/>
</dbReference>
<keyword evidence="2" id="KW-0378">Hydrolase</keyword>
<evidence type="ECO:0000259" key="1">
    <source>
        <dbReference type="Pfam" id="PF00561"/>
    </source>
</evidence>